<dbReference type="EMBL" id="CP123584">
    <property type="protein sequence ID" value="WZK89147.1"/>
    <property type="molecule type" value="Genomic_DNA"/>
</dbReference>
<organism evidence="2 3">
    <name type="scientific">Aliisedimentitalea scapharcae</name>
    <dbReference type="NCBI Taxonomy" id="1524259"/>
    <lineage>
        <taxon>Bacteria</taxon>
        <taxon>Pseudomonadati</taxon>
        <taxon>Pseudomonadota</taxon>
        <taxon>Alphaproteobacteria</taxon>
        <taxon>Rhodobacterales</taxon>
        <taxon>Roseobacteraceae</taxon>
        <taxon>Aliisedimentitalea</taxon>
    </lineage>
</organism>
<sequence length="410" mass="46435">MVLEPNTSGLDVNAAHAQLTFRCLCEQAPDDAWRRVIAHGWPGWREWFTSRGGNDLPITEAHRALRRFMPEFEPLVEELNQAANPDESLQRFLTFWCPPRYLVNCSQAVIVDDKGPFLIRNYDLDPALNEATLLTTSWRGTRVMGMVEAMAGLADGMNEHGLTASLTFGGRINVGKGFGIPLIMRYLLQMCRDTQDAVDLLRAVPAHMSYNITLIDASGDWSTVMVAPDRPTMVRQQPWATNHQLGVEWPRHGRISNTLGRAQHLERLLEDTAANACTLHQTFRQKPVFSTNYRQGFGTVYTAAYRPLQREVQLSWSDGTTVVRTMDQVGSHKQPIAYFDSGSRAPATPTYTPPAWHPDWYDAFVKATHPAHSGPEQVRLAAFWRRNHFGQDHDWWNLLPNTTDILQEDS</sequence>
<dbReference type="PANTHER" id="PTHR34180">
    <property type="entry name" value="PEPTIDASE C45"/>
    <property type="match status" value="1"/>
</dbReference>
<dbReference type="GO" id="GO:0016746">
    <property type="term" value="F:acyltransferase activity"/>
    <property type="evidence" value="ECO:0007669"/>
    <property type="project" value="UniProtKB-KW"/>
</dbReference>
<evidence type="ECO:0000313" key="3">
    <source>
        <dbReference type="Proteomes" id="UP001623232"/>
    </source>
</evidence>
<dbReference type="InterPro" id="IPR005079">
    <property type="entry name" value="Peptidase_C45_hydrolase"/>
</dbReference>
<dbReference type="InterPro" id="IPR047794">
    <property type="entry name" value="C45_proenzyme-like"/>
</dbReference>
<dbReference type="InterPro" id="IPR029055">
    <property type="entry name" value="Ntn_hydrolases_N"/>
</dbReference>
<feature type="domain" description="Peptidase C45 hydrolase" evidence="1">
    <location>
        <begin position="113"/>
        <end position="317"/>
    </location>
</feature>
<proteinExistence type="predicted"/>
<gene>
    <name evidence="2" type="ORF">QEZ52_00945</name>
</gene>
<dbReference type="Proteomes" id="UP001623232">
    <property type="component" value="Chromosome"/>
</dbReference>
<protein>
    <submittedName>
        <fullName evidence="2">C45 family autoproteolytic acyltransferase/hydrolase</fullName>
    </submittedName>
</protein>
<keyword evidence="2" id="KW-0012">Acyltransferase</keyword>
<name>A0ABZ2XV04_9RHOB</name>
<dbReference type="NCBIfam" id="NF040521">
    <property type="entry name" value="C45_proenzyme"/>
    <property type="match status" value="1"/>
</dbReference>
<dbReference type="RefSeq" id="WP_406647126.1">
    <property type="nucleotide sequence ID" value="NZ_CP123584.1"/>
</dbReference>
<evidence type="ECO:0000259" key="1">
    <source>
        <dbReference type="Pfam" id="PF03417"/>
    </source>
</evidence>
<dbReference type="PANTHER" id="PTHR34180:SF1">
    <property type="entry name" value="BETA-ALANYL-DOPAMINE_CARCININE HYDROLASE"/>
    <property type="match status" value="1"/>
</dbReference>
<keyword evidence="3" id="KW-1185">Reference proteome</keyword>
<evidence type="ECO:0000313" key="2">
    <source>
        <dbReference type="EMBL" id="WZK89147.1"/>
    </source>
</evidence>
<reference evidence="2 3" key="1">
    <citation type="submission" date="2023-04" db="EMBL/GenBank/DDBJ databases">
        <title>Complete genome sequence of Alisedimentitalea scapharcae.</title>
        <authorList>
            <person name="Rong J.-C."/>
            <person name="Yi M.-L."/>
            <person name="Zhao Q."/>
        </authorList>
    </citation>
    <scope>NUCLEOTIDE SEQUENCE [LARGE SCALE GENOMIC DNA]</scope>
    <source>
        <strain evidence="2 3">KCTC 42119</strain>
    </source>
</reference>
<dbReference type="InterPro" id="IPR047801">
    <property type="entry name" value="Peptidase_C45"/>
</dbReference>
<keyword evidence="2" id="KW-0808">Transferase</keyword>
<accession>A0ABZ2XV04</accession>
<dbReference type="Pfam" id="PF03417">
    <property type="entry name" value="AAT"/>
    <property type="match status" value="1"/>
</dbReference>
<dbReference type="SUPFAM" id="SSF56235">
    <property type="entry name" value="N-terminal nucleophile aminohydrolases (Ntn hydrolases)"/>
    <property type="match status" value="1"/>
</dbReference>
<dbReference type="Gene3D" id="3.60.60.10">
    <property type="entry name" value="Penicillin V Acylase, Chain A"/>
    <property type="match status" value="1"/>
</dbReference>